<reference evidence="2" key="1">
    <citation type="submission" date="2021-11" db="EMBL/GenBank/DDBJ databases">
        <title>A Novel Adlercreutzia Species, isolated from a Allomyrina dichotoma larva feces.</title>
        <authorList>
            <person name="Suh M.K."/>
        </authorList>
    </citation>
    <scope>NUCLEOTIDE SEQUENCE</scope>
    <source>
        <strain evidence="2">JBNU-10</strain>
    </source>
</reference>
<organism evidence="2 3">
    <name type="scientific">Adlercreutzia faecimuris</name>
    <dbReference type="NCBI Taxonomy" id="2897341"/>
    <lineage>
        <taxon>Bacteria</taxon>
        <taxon>Bacillati</taxon>
        <taxon>Actinomycetota</taxon>
        <taxon>Coriobacteriia</taxon>
        <taxon>Eggerthellales</taxon>
        <taxon>Eggerthellaceae</taxon>
        <taxon>Adlercreutzia</taxon>
    </lineage>
</organism>
<evidence type="ECO:0000313" key="2">
    <source>
        <dbReference type="EMBL" id="MCI2242451.1"/>
    </source>
</evidence>
<evidence type="ECO:0000256" key="1">
    <source>
        <dbReference type="SAM" id="Phobius"/>
    </source>
</evidence>
<keyword evidence="1" id="KW-0472">Membrane</keyword>
<protein>
    <recommendedName>
        <fullName evidence="4">PQ-loop repeat-containing protein</fullName>
    </recommendedName>
</protein>
<comment type="caution">
    <text evidence="2">The sequence shown here is derived from an EMBL/GenBank/DDBJ whole genome shotgun (WGS) entry which is preliminary data.</text>
</comment>
<dbReference type="RefSeq" id="WP_242165733.1">
    <property type="nucleotide sequence ID" value="NZ_JAJMLW010000003.1"/>
</dbReference>
<keyword evidence="3" id="KW-1185">Reference proteome</keyword>
<dbReference type="Proteomes" id="UP001430755">
    <property type="component" value="Unassembled WGS sequence"/>
</dbReference>
<sequence length="122" mass="13588">MAEILEAIMLVCFGLSWPMNAYKNYRARTAAGTSWQFIGLITLGYFAGIAAKFASGSFTWVLAVYFINVACVAVNWAVYFRNRRLDAQRAAGVIVEEHEALTRTPAGIRRDEEVVIKPAPVR</sequence>
<keyword evidence="1" id="KW-1133">Transmembrane helix</keyword>
<gene>
    <name evidence="2" type="ORF">LPT13_08815</name>
</gene>
<evidence type="ECO:0008006" key="4">
    <source>
        <dbReference type="Google" id="ProtNLM"/>
    </source>
</evidence>
<proteinExistence type="predicted"/>
<keyword evidence="1" id="KW-0812">Transmembrane</keyword>
<dbReference type="EMBL" id="JAJMLW010000003">
    <property type="protein sequence ID" value="MCI2242451.1"/>
    <property type="molecule type" value="Genomic_DNA"/>
</dbReference>
<evidence type="ECO:0000313" key="3">
    <source>
        <dbReference type="Proteomes" id="UP001430755"/>
    </source>
</evidence>
<feature type="transmembrane region" description="Helical" evidence="1">
    <location>
        <begin position="34"/>
        <end position="54"/>
    </location>
</feature>
<feature type="transmembrane region" description="Helical" evidence="1">
    <location>
        <begin position="60"/>
        <end position="80"/>
    </location>
</feature>
<accession>A0ABS9WHY1</accession>
<name>A0ABS9WHY1_9ACTN</name>